<dbReference type="STRING" id="1216006.VA7868_03047"/>
<dbReference type="Proteomes" id="UP000184608">
    <property type="component" value="Unassembled WGS sequence"/>
</dbReference>
<evidence type="ECO:0000259" key="2">
    <source>
        <dbReference type="PROSITE" id="PS50110"/>
    </source>
</evidence>
<dbReference type="SUPFAM" id="SSF48452">
    <property type="entry name" value="TPR-like"/>
    <property type="match status" value="1"/>
</dbReference>
<evidence type="ECO:0000313" key="3">
    <source>
        <dbReference type="EMBL" id="SHI26334.1"/>
    </source>
</evidence>
<dbReference type="GO" id="GO:0000160">
    <property type="term" value="P:phosphorelay signal transduction system"/>
    <property type="evidence" value="ECO:0007669"/>
    <property type="project" value="InterPro"/>
</dbReference>
<sequence>MQSKPKPLNVMIIEEDHMLSSSIKNMLKKMGFEDSRIHKAPNLAVFRTLVSKYTFYLIICRYSIKDKPIGRKYLYLYRECERFSYDCSFVFLSDKAIGGSRREIEELFPDSILEIPFNYNEFKPLINESLMKRKILSAVYREIDKGHFKRAIEICEQLSKKNNIWWIDLYKVIIECYISQKKYKLAVKTLNDLRTKDTSEWPLIKLIELNSVLGNEEEVLALAHEFEVLGYPEHPIVSEVTAHQSILDSDIKTALELIKKIVLRYPHLIDATVNLAYLYIAFDDYRKAYAFMSKVDYDLILNEQQFFAVEEVKTFLEIMLDSKRGNPYDSRALGPKLTKIMNLDGKQVDDLKLTKRLYQIIRDITTRNPVCAAKRIQEMYSKTQLPHRKLLLMAIAYHLGFTDELTEWLDSETERLSEVRHINAAVTITLCKKMYELKDQKLEKIGKASELEEQGRVLESLAILSKEIPSLITHHSNFVNAMIKYKLSIDDDINMLTSQFKSSIAVVFRNLQRQDPNHPKLSNIKKVQGMVLSKLEVEKRKTQSQQRARG</sequence>
<name>A0A1M5ZQ60_9VIBR</name>
<dbReference type="PROSITE" id="PS50110">
    <property type="entry name" value="RESPONSE_REGULATORY"/>
    <property type="match status" value="1"/>
</dbReference>
<dbReference type="InterPro" id="IPR001789">
    <property type="entry name" value="Sig_transdc_resp-reg_receiver"/>
</dbReference>
<feature type="domain" description="Response regulatory" evidence="2">
    <location>
        <begin position="9"/>
        <end position="130"/>
    </location>
</feature>
<keyword evidence="4" id="KW-1185">Reference proteome</keyword>
<reference evidence="3 4" key="1">
    <citation type="submission" date="2016-11" db="EMBL/GenBank/DDBJ databases">
        <authorList>
            <person name="Jaros S."/>
            <person name="Januszkiewicz K."/>
            <person name="Wedrychowicz H."/>
        </authorList>
    </citation>
    <scope>NUCLEOTIDE SEQUENCE [LARGE SCALE GENOMIC DNA]</scope>
    <source>
        <strain evidence="3 4">CECT 7868</strain>
    </source>
</reference>
<comment type="caution">
    <text evidence="1">Lacks conserved residue(s) required for the propagation of feature annotation.</text>
</comment>
<evidence type="ECO:0000256" key="1">
    <source>
        <dbReference type="PROSITE-ProRule" id="PRU00169"/>
    </source>
</evidence>
<dbReference type="Gene3D" id="1.25.40.10">
    <property type="entry name" value="Tetratricopeptide repeat domain"/>
    <property type="match status" value="1"/>
</dbReference>
<dbReference type="Gene3D" id="3.40.50.2300">
    <property type="match status" value="1"/>
</dbReference>
<organism evidence="3 4">
    <name type="scientific">Vibrio aerogenes CECT 7868</name>
    <dbReference type="NCBI Taxonomy" id="1216006"/>
    <lineage>
        <taxon>Bacteria</taxon>
        <taxon>Pseudomonadati</taxon>
        <taxon>Pseudomonadota</taxon>
        <taxon>Gammaproteobacteria</taxon>
        <taxon>Vibrionales</taxon>
        <taxon>Vibrionaceae</taxon>
        <taxon>Vibrio</taxon>
    </lineage>
</organism>
<proteinExistence type="predicted"/>
<dbReference type="AlphaFoldDB" id="A0A1M5ZQ60"/>
<protein>
    <recommendedName>
        <fullName evidence="2">Response regulatory domain-containing protein</fullName>
    </recommendedName>
</protein>
<dbReference type="SUPFAM" id="SSF52172">
    <property type="entry name" value="CheY-like"/>
    <property type="match status" value="1"/>
</dbReference>
<dbReference type="InterPro" id="IPR011990">
    <property type="entry name" value="TPR-like_helical_dom_sf"/>
</dbReference>
<evidence type="ECO:0000313" key="4">
    <source>
        <dbReference type="Proteomes" id="UP000184608"/>
    </source>
</evidence>
<gene>
    <name evidence="3" type="ORF">VA7868_03047</name>
</gene>
<dbReference type="EMBL" id="FQXZ01000035">
    <property type="protein sequence ID" value="SHI26334.1"/>
    <property type="molecule type" value="Genomic_DNA"/>
</dbReference>
<dbReference type="InterPro" id="IPR011006">
    <property type="entry name" value="CheY-like_superfamily"/>
</dbReference>
<accession>A0A1M5ZQ60</accession>